<proteinExistence type="inferred from homology"/>
<dbReference type="Proteomes" id="UP000818603">
    <property type="component" value="Unassembled WGS sequence"/>
</dbReference>
<feature type="chain" id="PRO_5035160844" evidence="11">
    <location>
        <begin position="28"/>
        <end position="993"/>
    </location>
</feature>
<evidence type="ECO:0000256" key="3">
    <source>
        <dbReference type="ARBA" id="ARBA00022452"/>
    </source>
</evidence>
<keyword evidence="5 9" id="KW-0798">TonB box</keyword>
<keyword evidence="14" id="KW-0675">Receptor</keyword>
<dbReference type="InterPro" id="IPR012910">
    <property type="entry name" value="Plug_dom"/>
</dbReference>
<evidence type="ECO:0000256" key="10">
    <source>
        <dbReference type="SAM" id="MobiDB-lite"/>
    </source>
</evidence>
<evidence type="ECO:0000256" key="11">
    <source>
        <dbReference type="SAM" id="SignalP"/>
    </source>
</evidence>
<keyword evidence="2 8" id="KW-0813">Transport</keyword>
<evidence type="ECO:0000256" key="4">
    <source>
        <dbReference type="ARBA" id="ARBA00022692"/>
    </source>
</evidence>
<evidence type="ECO:0000256" key="8">
    <source>
        <dbReference type="PROSITE-ProRule" id="PRU01360"/>
    </source>
</evidence>
<comment type="subcellular location">
    <subcellularLocation>
        <location evidence="1 8">Cell outer membrane</location>
        <topology evidence="1 8">Multi-pass membrane protein</topology>
    </subcellularLocation>
</comment>
<evidence type="ECO:0000313" key="16">
    <source>
        <dbReference type="Proteomes" id="UP000621856"/>
    </source>
</evidence>
<feature type="region of interest" description="Disordered" evidence="10">
    <location>
        <begin position="720"/>
        <end position="740"/>
    </location>
</feature>
<dbReference type="PANTHER" id="PTHR47234">
    <property type="match status" value="1"/>
</dbReference>
<sequence length="993" mass="107679">MTLIRRLCAGTCAIALVAGFGTAGAYAQSTETNTEENASDDTITITGSRIRRSNATAAIPVQVLNAQAVQETGSVDVGEIVTQIPGVNYDLSPENTGLSVQNPGLSTVNLRRLGGDRTLTLIDGRRAVSNAGNGERVSLDTIPSGFIDSIEVTTGGASAIYGSDAIAGVVNVILKDDWEGFEVNMRYGEAEASGEEETNIDLTWGRNFAGGRGNFLLGFSYEEEGAIFADETRPDSILAVNWSEPGDEGNFNDETILPGCDNSGRFCINPTGSAYLPGGKFESDDAWNVDGVWFNDQSLLPNDGRTSAEAWETYPDGFNDRIGRTLSPEYEIYTLAAKTDFELSPNISIFFDGLYTELETMTRNAPEIATDGDTFALLDANGMAMRDADGRVITDELRQIASSHPFIHPAVQETRVGAVAWDRRFTEIGWDDKINERNTLRTAFGFEGDIWGDWEWTLYGTYGRFEQTQTTPNELNLRNINFALDVESDGGSGFQCADAGARADGCVPLDIFGTNSISEPAADYIRYTAVLEQERTQKTFAGSMNGDLFQLPAGMVKTAFGFEYREEDQKTSGQDGDLLLVTTTTAVPDIEAGFDVTEVYGEIDIPVLDTLSAQLALRVADYSTVGEVVSYNVGGSWFPTDDIRFRAQYSRSQRAPTLTEFFSPPRGDFDSLDDPCSGLNADGTGITAPAGSDASTATIAANCLAEAGIQAYFANPDNAGQPFEGDGSVRGPNQGNSNLTEETADTFTAGFVLTPSAIPNLTVIVDYYDIKVEDAIGSIETQLTADLCYTAADYPDNRFCNVITRNGNSGEIAEVINQVENLNELVAEGIDAAIDYEWEFGFAPGEFDINVIYTHYLENSFTFQGLNGPEEEEQLGQIDNPEDEYRAKLGYSIGDFRATWTALYRSGGVDDLDVADDAPDYFKAGSQTFHNLYLSYVLRDEPRVRLYGGVNNVFDEIGPLIPSGLDAGSSRNIVSSLNDTEGREFFAGISARW</sequence>
<feature type="signal peptide" evidence="11">
    <location>
        <begin position="1"/>
        <end position="27"/>
    </location>
</feature>
<evidence type="ECO:0000256" key="5">
    <source>
        <dbReference type="ARBA" id="ARBA00023077"/>
    </source>
</evidence>
<dbReference type="EMBL" id="BMGZ01000001">
    <property type="protein sequence ID" value="GGH95198.1"/>
    <property type="molecule type" value="Genomic_DNA"/>
</dbReference>
<dbReference type="Gene3D" id="2.40.170.20">
    <property type="entry name" value="TonB-dependent receptor, beta-barrel domain"/>
    <property type="match status" value="1"/>
</dbReference>
<comment type="similarity">
    <text evidence="8 9">Belongs to the TonB-dependent receptor family.</text>
</comment>
<dbReference type="Gene3D" id="2.170.130.10">
    <property type="entry name" value="TonB-dependent receptor, plug domain"/>
    <property type="match status" value="1"/>
</dbReference>
<feature type="compositionally biased region" description="Polar residues" evidence="10">
    <location>
        <begin position="731"/>
        <end position="740"/>
    </location>
</feature>
<keyword evidence="7 8" id="KW-0998">Cell outer membrane</keyword>
<name>A0A8J3EQK3_9PROT</name>
<dbReference type="EMBL" id="VCJR02000001">
    <property type="protein sequence ID" value="NHK27360.1"/>
    <property type="molecule type" value="Genomic_DNA"/>
</dbReference>
<keyword evidence="11" id="KW-0732">Signal</keyword>
<dbReference type="Proteomes" id="UP000621856">
    <property type="component" value="Unassembled WGS sequence"/>
</dbReference>
<evidence type="ECO:0000313" key="14">
    <source>
        <dbReference type="EMBL" id="GGH95198.1"/>
    </source>
</evidence>
<protein>
    <submittedName>
        <fullName evidence="14">TonB-dependent receptor</fullName>
    </submittedName>
</protein>
<feature type="domain" description="TonB-dependent receptor plug" evidence="13">
    <location>
        <begin position="56"/>
        <end position="169"/>
    </location>
</feature>
<keyword evidence="4 8" id="KW-0812">Transmembrane</keyword>
<reference evidence="14" key="3">
    <citation type="submission" date="2020-09" db="EMBL/GenBank/DDBJ databases">
        <authorList>
            <person name="Sun Q."/>
            <person name="Zhou Y."/>
        </authorList>
    </citation>
    <scope>NUCLEOTIDE SEQUENCE</scope>
    <source>
        <strain evidence="14">CGMCC 1.14984</strain>
    </source>
</reference>
<keyword evidence="17" id="KW-1185">Reference proteome</keyword>
<dbReference type="PROSITE" id="PS52016">
    <property type="entry name" value="TONB_DEPENDENT_REC_3"/>
    <property type="match status" value="1"/>
</dbReference>
<keyword evidence="3 8" id="KW-1134">Transmembrane beta strand</keyword>
<evidence type="ECO:0000313" key="15">
    <source>
        <dbReference type="EMBL" id="NHK27360.1"/>
    </source>
</evidence>
<evidence type="ECO:0000259" key="13">
    <source>
        <dbReference type="Pfam" id="PF07715"/>
    </source>
</evidence>
<evidence type="ECO:0000256" key="9">
    <source>
        <dbReference type="RuleBase" id="RU003357"/>
    </source>
</evidence>
<dbReference type="SUPFAM" id="SSF56935">
    <property type="entry name" value="Porins"/>
    <property type="match status" value="1"/>
</dbReference>
<keyword evidence="6 8" id="KW-0472">Membrane</keyword>
<evidence type="ECO:0000259" key="12">
    <source>
        <dbReference type="Pfam" id="PF00593"/>
    </source>
</evidence>
<comment type="caution">
    <text evidence="14">The sequence shown here is derived from an EMBL/GenBank/DDBJ whole genome shotgun (WGS) entry which is preliminary data.</text>
</comment>
<evidence type="ECO:0000313" key="17">
    <source>
        <dbReference type="Proteomes" id="UP000818603"/>
    </source>
</evidence>
<dbReference type="InterPro" id="IPR037066">
    <property type="entry name" value="Plug_dom_sf"/>
</dbReference>
<feature type="domain" description="TonB-dependent receptor-like beta-barrel" evidence="12">
    <location>
        <begin position="428"/>
        <end position="953"/>
    </location>
</feature>
<dbReference type="InterPro" id="IPR039426">
    <property type="entry name" value="TonB-dep_rcpt-like"/>
</dbReference>
<accession>A0A8J3EQK3</accession>
<dbReference type="AlphaFoldDB" id="A0A8J3EQK3"/>
<evidence type="ECO:0000256" key="7">
    <source>
        <dbReference type="ARBA" id="ARBA00023237"/>
    </source>
</evidence>
<evidence type="ECO:0000256" key="2">
    <source>
        <dbReference type="ARBA" id="ARBA00022448"/>
    </source>
</evidence>
<dbReference type="RefSeq" id="WP_155138247.1">
    <property type="nucleotide sequence ID" value="NZ_BMGZ01000001.1"/>
</dbReference>
<reference evidence="14" key="1">
    <citation type="journal article" date="2014" name="Int. J. Syst. Evol. Microbiol.">
        <title>Complete genome sequence of Corynebacterium casei LMG S-19264T (=DSM 44701T), isolated from a smear-ripened cheese.</title>
        <authorList>
            <consortium name="US DOE Joint Genome Institute (JGI-PGF)"/>
            <person name="Walter F."/>
            <person name="Albersmeier A."/>
            <person name="Kalinowski J."/>
            <person name="Ruckert C."/>
        </authorList>
    </citation>
    <scope>NUCLEOTIDE SEQUENCE</scope>
    <source>
        <strain evidence="14">CGMCC 1.14984</strain>
    </source>
</reference>
<dbReference type="Pfam" id="PF00593">
    <property type="entry name" value="TonB_dep_Rec_b-barrel"/>
    <property type="match status" value="1"/>
</dbReference>
<organism evidence="14 16">
    <name type="scientific">Aquisalinus luteolus</name>
    <dbReference type="NCBI Taxonomy" id="1566827"/>
    <lineage>
        <taxon>Bacteria</taxon>
        <taxon>Pseudomonadati</taxon>
        <taxon>Pseudomonadota</taxon>
        <taxon>Alphaproteobacteria</taxon>
        <taxon>Parvularculales</taxon>
        <taxon>Parvularculaceae</taxon>
        <taxon>Aquisalinus</taxon>
    </lineage>
</organism>
<evidence type="ECO:0000256" key="6">
    <source>
        <dbReference type="ARBA" id="ARBA00023136"/>
    </source>
</evidence>
<gene>
    <name evidence="15" type="ORF">FF098_005535</name>
    <name evidence="14" type="ORF">GCM10011355_11170</name>
</gene>
<dbReference type="InterPro" id="IPR036942">
    <property type="entry name" value="Beta-barrel_TonB_sf"/>
</dbReference>
<dbReference type="Pfam" id="PF07715">
    <property type="entry name" value="Plug"/>
    <property type="match status" value="1"/>
</dbReference>
<dbReference type="InterPro" id="IPR000531">
    <property type="entry name" value="Beta-barrel_TonB"/>
</dbReference>
<evidence type="ECO:0000256" key="1">
    <source>
        <dbReference type="ARBA" id="ARBA00004571"/>
    </source>
</evidence>
<dbReference type="GO" id="GO:0009279">
    <property type="term" value="C:cell outer membrane"/>
    <property type="evidence" value="ECO:0007669"/>
    <property type="project" value="UniProtKB-SubCell"/>
</dbReference>
<dbReference type="PANTHER" id="PTHR47234:SF2">
    <property type="entry name" value="TONB-DEPENDENT RECEPTOR"/>
    <property type="match status" value="1"/>
</dbReference>
<reference evidence="15 17" key="2">
    <citation type="submission" date="2020-02" db="EMBL/GenBank/DDBJ databases">
        <title>Genome sequence of Parvularcula flava strain NH6-79.</title>
        <authorList>
            <person name="Abdul Karim M.H."/>
            <person name="Lam M.Q."/>
            <person name="Chen S.J."/>
            <person name="Yahya A."/>
            <person name="Shahir S."/>
            <person name="Shamsir M.S."/>
            <person name="Chong C.S."/>
        </authorList>
    </citation>
    <scope>NUCLEOTIDE SEQUENCE [LARGE SCALE GENOMIC DNA]</scope>
    <source>
        <strain evidence="15 17">NH6-79</strain>
    </source>
</reference>